<accession>A0A1E1M6R6</accession>
<feature type="region of interest" description="Disordered" evidence="1">
    <location>
        <begin position="57"/>
        <end position="108"/>
    </location>
</feature>
<dbReference type="EMBL" id="FJVC01000188">
    <property type="protein sequence ID" value="CZT44792.1"/>
    <property type="molecule type" value="Genomic_DNA"/>
</dbReference>
<gene>
    <name evidence="2" type="ORF">RSE6_05024</name>
</gene>
<organism evidence="2 3">
    <name type="scientific">Rhynchosporium secalis</name>
    <name type="common">Barley scald fungus</name>
    <dbReference type="NCBI Taxonomy" id="38038"/>
    <lineage>
        <taxon>Eukaryota</taxon>
        <taxon>Fungi</taxon>
        <taxon>Dikarya</taxon>
        <taxon>Ascomycota</taxon>
        <taxon>Pezizomycotina</taxon>
        <taxon>Leotiomycetes</taxon>
        <taxon>Helotiales</taxon>
        <taxon>Ploettnerulaceae</taxon>
        <taxon>Rhynchosporium</taxon>
    </lineage>
</organism>
<dbReference type="AlphaFoldDB" id="A0A1E1M6R6"/>
<evidence type="ECO:0000313" key="3">
    <source>
        <dbReference type="Proteomes" id="UP000177625"/>
    </source>
</evidence>
<protein>
    <submittedName>
        <fullName evidence="2">Uncharacterized protein</fullName>
    </submittedName>
</protein>
<dbReference type="Proteomes" id="UP000177625">
    <property type="component" value="Unassembled WGS sequence"/>
</dbReference>
<feature type="compositionally biased region" description="Basic residues" evidence="1">
    <location>
        <begin position="88"/>
        <end position="105"/>
    </location>
</feature>
<feature type="compositionally biased region" description="Basic and acidic residues" evidence="1">
    <location>
        <begin position="57"/>
        <end position="87"/>
    </location>
</feature>
<evidence type="ECO:0000313" key="2">
    <source>
        <dbReference type="EMBL" id="CZT44792.1"/>
    </source>
</evidence>
<reference evidence="3" key="1">
    <citation type="submission" date="2016-03" db="EMBL/GenBank/DDBJ databases">
        <authorList>
            <person name="Guldener U."/>
        </authorList>
    </citation>
    <scope>NUCLEOTIDE SEQUENCE [LARGE SCALE GENOMIC DNA]</scope>
</reference>
<proteinExistence type="predicted"/>
<sequence length="453" mass="50445">MSFNLLATAFDDGCTPGERVYLQHLDNLPSSLFDRDWAELPDTAKEHWDSLGEAHQRTFKDTSKFDPAEYARADRENMGGRRVDRKESRRKKTEKNGMKSKKRDRKHDLIDRVTDLAERRKKEMEKKKLVARVKGLSDVARRVRDVLEANINARIAGYAVRQQEQPKIHLALPLPQLLKQLSPAPLFPQAFEPRVVSRPTPEPISPIAARGPGTSWIPQPMPQLLASKPAPSTMSVRELFAAPNQVISPAIQSTTQIHHRDAEPILVASTFKNPQRRPLRRILYVPAAVKKVYQSPYPPLQSIVTQTQSTPTLSLESVAPSHLTTSNFSQPSWPTPLPIIGSSSNFVPIPRSGSGVVPFNTIPTFPPSDRNISISGSIPSRKTRDGIQSEQGPHLTRYNLPRPSENRTASSMGLVLATNQTPSVTHQNTNPNSAKNNKLPPLFLFALGGSRRL</sequence>
<feature type="compositionally biased region" description="Polar residues" evidence="1">
    <location>
        <begin position="370"/>
        <end position="381"/>
    </location>
</feature>
<feature type="region of interest" description="Disordered" evidence="1">
    <location>
        <begin position="368"/>
        <end position="408"/>
    </location>
</feature>
<name>A0A1E1M6R6_RHYSE</name>
<evidence type="ECO:0000256" key="1">
    <source>
        <dbReference type="SAM" id="MobiDB-lite"/>
    </source>
</evidence>
<keyword evidence="3" id="KW-1185">Reference proteome</keyword>